<feature type="transmembrane region" description="Helical" evidence="1">
    <location>
        <begin position="12"/>
        <end position="38"/>
    </location>
</feature>
<gene>
    <name evidence="2" type="ORF">FF125_07760</name>
</gene>
<dbReference type="AlphaFoldDB" id="A0A5B7TSF1"/>
<keyword evidence="3" id="KW-1185">Reference proteome</keyword>
<keyword evidence="1" id="KW-0812">Transmembrane</keyword>
<organism evidence="2 3">
    <name type="scientific">Aureibaculum algae</name>
    <dbReference type="NCBI Taxonomy" id="2584122"/>
    <lineage>
        <taxon>Bacteria</taxon>
        <taxon>Pseudomonadati</taxon>
        <taxon>Bacteroidota</taxon>
        <taxon>Flavobacteriia</taxon>
        <taxon>Flavobacteriales</taxon>
        <taxon>Flavobacteriaceae</taxon>
        <taxon>Aureibaculum</taxon>
    </lineage>
</organism>
<dbReference type="Proteomes" id="UP000306229">
    <property type="component" value="Chromosome"/>
</dbReference>
<evidence type="ECO:0000256" key="1">
    <source>
        <dbReference type="SAM" id="Phobius"/>
    </source>
</evidence>
<keyword evidence="1" id="KW-0472">Membrane</keyword>
<feature type="transmembrane region" description="Helical" evidence="1">
    <location>
        <begin position="50"/>
        <end position="68"/>
    </location>
</feature>
<dbReference type="RefSeq" id="WP_138949227.1">
    <property type="nucleotide sequence ID" value="NZ_CP040749.1"/>
</dbReference>
<evidence type="ECO:0000313" key="3">
    <source>
        <dbReference type="Proteomes" id="UP000306229"/>
    </source>
</evidence>
<proteinExistence type="predicted"/>
<name>A0A5B7TSF1_9FLAO</name>
<protein>
    <submittedName>
        <fullName evidence="2">Uncharacterized protein</fullName>
    </submittedName>
</protein>
<accession>A0A5B7TSF1</accession>
<dbReference type="EMBL" id="CP040749">
    <property type="protein sequence ID" value="QCX38331.1"/>
    <property type="molecule type" value="Genomic_DNA"/>
</dbReference>
<reference evidence="2 3" key="1">
    <citation type="submission" date="2019-05" db="EMBL/GenBank/DDBJ databases">
        <title>Algicella ahnfeltiae gen. nov., sp. nov., a novel marine bacterium of the family Flavobacteriaceae isolated from a red alga.</title>
        <authorList>
            <person name="Nedashkovskaya O.I."/>
            <person name="Kukhlevskiy A.D."/>
            <person name="Kim S.-G."/>
            <person name="Zhukova N.V."/>
            <person name="Mikhailov V.V."/>
        </authorList>
    </citation>
    <scope>NUCLEOTIDE SEQUENCE [LARGE SCALE GENOMIC DNA]</scope>
    <source>
        <strain evidence="2 3">10Alg115</strain>
    </source>
</reference>
<dbReference type="KEGG" id="fbe:FF125_07760"/>
<evidence type="ECO:0000313" key="2">
    <source>
        <dbReference type="EMBL" id="QCX38331.1"/>
    </source>
</evidence>
<sequence>MMGILLIASIVMLFMGAWMPILSIGSGILLVYSLVVYLMILFTKEVSNKIVKYIIYFSVFAPIIWCVIDGQAKVDRGVRNVLKDFHYQI</sequence>
<keyword evidence="1" id="KW-1133">Transmembrane helix</keyword>